<proteinExistence type="inferred from homology"/>
<dbReference type="InterPro" id="IPR036388">
    <property type="entry name" value="WH-like_DNA-bd_sf"/>
</dbReference>
<evidence type="ECO:0000256" key="4">
    <source>
        <dbReference type="ARBA" id="ARBA00023163"/>
    </source>
</evidence>
<dbReference type="InterPro" id="IPR000847">
    <property type="entry name" value="LysR_HTH_N"/>
</dbReference>
<evidence type="ECO:0000256" key="1">
    <source>
        <dbReference type="ARBA" id="ARBA00009437"/>
    </source>
</evidence>
<evidence type="ECO:0000259" key="5">
    <source>
        <dbReference type="PROSITE" id="PS50931"/>
    </source>
</evidence>
<dbReference type="Gene3D" id="3.40.190.10">
    <property type="entry name" value="Periplasmic binding protein-like II"/>
    <property type="match status" value="2"/>
</dbReference>
<dbReference type="Gene3D" id="1.10.10.10">
    <property type="entry name" value="Winged helix-like DNA-binding domain superfamily/Winged helix DNA-binding domain"/>
    <property type="match status" value="1"/>
</dbReference>
<evidence type="ECO:0000256" key="3">
    <source>
        <dbReference type="ARBA" id="ARBA00023125"/>
    </source>
</evidence>
<dbReference type="InterPro" id="IPR050389">
    <property type="entry name" value="LysR-type_TF"/>
</dbReference>
<dbReference type="RefSeq" id="WP_311033460.1">
    <property type="nucleotide sequence ID" value="NZ_CP117522.1"/>
</dbReference>
<evidence type="ECO:0000313" key="7">
    <source>
        <dbReference type="Proteomes" id="UP001305606"/>
    </source>
</evidence>
<keyword evidence="2" id="KW-0805">Transcription regulation</keyword>
<dbReference type="Pfam" id="PF00126">
    <property type="entry name" value="HTH_1"/>
    <property type="match status" value="1"/>
</dbReference>
<accession>A0ABY9UN44</accession>
<dbReference type="PANTHER" id="PTHR30118:SF15">
    <property type="entry name" value="TRANSCRIPTIONAL REGULATORY PROTEIN"/>
    <property type="match status" value="1"/>
</dbReference>
<dbReference type="InterPro" id="IPR036390">
    <property type="entry name" value="WH_DNA-bd_sf"/>
</dbReference>
<dbReference type="Pfam" id="PF03466">
    <property type="entry name" value="LysR_substrate"/>
    <property type="match status" value="1"/>
</dbReference>
<keyword evidence="3" id="KW-0238">DNA-binding</keyword>
<protein>
    <submittedName>
        <fullName evidence="6">LysR family transcriptional regulator</fullName>
    </submittedName>
</protein>
<dbReference type="SUPFAM" id="SSF46785">
    <property type="entry name" value="Winged helix' DNA-binding domain"/>
    <property type="match status" value="1"/>
</dbReference>
<dbReference type="Proteomes" id="UP001305606">
    <property type="component" value="Chromosome"/>
</dbReference>
<sequence>MKLMRRDGSYEGVDMSPDLNLLISLDALLQERSVTRAAQRLGLSQPSLSAALARLRRHFDDELLTRVGNSYELTALGERLAEQTSLALSWTDRVFQTRADFDPEESEHEFTLVVADCHLPVFGRVLADLVQRQAPRVRLTFQHSTAQFVHRASDQLRAVDAIVLPQGVLVNMPMLQLYRDRWVCVISSDTADRPLDREELSSRPWVFAYQHPFSGLSTMPRLAQEGVRIQSSITTEDFLSVPHLVRGTDRIGLMPERVARLHPAGQGVTIAALPFELGDLLESLWWHPAHERDPAHTWLRHMASQAGRIVEQS</sequence>
<dbReference type="EMBL" id="CP117522">
    <property type="protein sequence ID" value="WNE93966.1"/>
    <property type="molecule type" value="Genomic_DNA"/>
</dbReference>
<dbReference type="CDD" id="cd08417">
    <property type="entry name" value="PBP2_Nitroaromatics_like"/>
    <property type="match status" value="1"/>
</dbReference>
<dbReference type="SUPFAM" id="SSF53850">
    <property type="entry name" value="Periplasmic binding protein-like II"/>
    <property type="match status" value="1"/>
</dbReference>
<organism evidence="6 7">
    <name type="scientific">Streptomyces luomodiensis</name>
    <dbReference type="NCBI Taxonomy" id="3026192"/>
    <lineage>
        <taxon>Bacteria</taxon>
        <taxon>Bacillati</taxon>
        <taxon>Actinomycetota</taxon>
        <taxon>Actinomycetes</taxon>
        <taxon>Kitasatosporales</taxon>
        <taxon>Streptomycetaceae</taxon>
        <taxon>Streptomyces</taxon>
    </lineage>
</organism>
<dbReference type="InterPro" id="IPR037402">
    <property type="entry name" value="YidZ_PBP2"/>
</dbReference>
<evidence type="ECO:0000313" key="6">
    <source>
        <dbReference type="EMBL" id="WNE93966.1"/>
    </source>
</evidence>
<keyword evidence="4" id="KW-0804">Transcription</keyword>
<name>A0ABY9UN44_9ACTN</name>
<dbReference type="PANTHER" id="PTHR30118">
    <property type="entry name" value="HTH-TYPE TRANSCRIPTIONAL REGULATOR LEUO-RELATED"/>
    <property type="match status" value="1"/>
</dbReference>
<dbReference type="PROSITE" id="PS50931">
    <property type="entry name" value="HTH_LYSR"/>
    <property type="match status" value="1"/>
</dbReference>
<gene>
    <name evidence="6" type="ORF">PS467_00830</name>
</gene>
<dbReference type="PRINTS" id="PR00039">
    <property type="entry name" value="HTHLYSR"/>
</dbReference>
<reference evidence="6 7" key="1">
    <citation type="submission" date="2023-02" db="EMBL/GenBank/DDBJ databases">
        <title>Streptomyces sp. SCA4-21 with antifungal activity against Fusarium oxysporum f. sp. cubense, Streptomyces sp. SCA2-17 with antifungal activity against Fusarium oxysporum f. sp. cubense.</title>
        <authorList>
            <person name="Qi D."/>
        </authorList>
    </citation>
    <scope>NUCLEOTIDE SEQUENCE [LARGE SCALE GENOMIC DNA]</scope>
    <source>
        <strain evidence="6 7">SCA4-21</strain>
    </source>
</reference>
<dbReference type="InterPro" id="IPR005119">
    <property type="entry name" value="LysR_subst-bd"/>
</dbReference>
<keyword evidence="7" id="KW-1185">Reference proteome</keyword>
<feature type="domain" description="HTH lysR-type" evidence="5">
    <location>
        <begin position="17"/>
        <end position="74"/>
    </location>
</feature>
<evidence type="ECO:0000256" key="2">
    <source>
        <dbReference type="ARBA" id="ARBA00023015"/>
    </source>
</evidence>
<comment type="similarity">
    <text evidence="1">Belongs to the LysR transcriptional regulatory family.</text>
</comment>